<dbReference type="RefSeq" id="WP_137260087.1">
    <property type="nucleotide sequence ID" value="NZ_SZQL01000001.1"/>
</dbReference>
<evidence type="ECO:0000313" key="2">
    <source>
        <dbReference type="EMBL" id="TKK71847.1"/>
    </source>
</evidence>
<gene>
    <name evidence="2" type="ORF">FC093_02175</name>
</gene>
<name>A0A4U3LD53_9BACT</name>
<organism evidence="2 3">
    <name type="scientific">Ilyomonas limi</name>
    <dbReference type="NCBI Taxonomy" id="2575867"/>
    <lineage>
        <taxon>Bacteria</taxon>
        <taxon>Pseudomonadati</taxon>
        <taxon>Bacteroidota</taxon>
        <taxon>Chitinophagia</taxon>
        <taxon>Chitinophagales</taxon>
        <taxon>Chitinophagaceae</taxon>
        <taxon>Ilyomonas</taxon>
    </lineage>
</organism>
<comment type="caution">
    <text evidence="2">The sequence shown here is derived from an EMBL/GenBank/DDBJ whole genome shotgun (WGS) entry which is preliminary data.</text>
</comment>
<reference evidence="2 3" key="1">
    <citation type="submission" date="2019-05" db="EMBL/GenBank/DDBJ databases">
        <title>Panacibacter sp. strain 17mud1-8 Genome sequencing and assembly.</title>
        <authorList>
            <person name="Chhetri G."/>
        </authorList>
    </citation>
    <scope>NUCLEOTIDE SEQUENCE [LARGE SCALE GENOMIC DNA]</scope>
    <source>
        <strain evidence="2 3">17mud1-8</strain>
    </source>
</reference>
<keyword evidence="3" id="KW-1185">Reference proteome</keyword>
<feature type="transmembrane region" description="Helical" evidence="1">
    <location>
        <begin position="21"/>
        <end position="46"/>
    </location>
</feature>
<dbReference type="OrthoDB" id="5506870at2"/>
<feature type="transmembrane region" description="Helical" evidence="1">
    <location>
        <begin position="99"/>
        <end position="117"/>
    </location>
</feature>
<protein>
    <recommendedName>
        <fullName evidence="4">DUF1772 domain-containing protein</fullName>
    </recommendedName>
</protein>
<keyword evidence="1" id="KW-0472">Membrane</keyword>
<sequence length="171" mass="19574">MENGMITHKNRSPLKKILLHISSIYTFFIASWHMGLMISVLLLWYPSWSGLTIDTVKTNFDIPAQTATNLFVIMVPIAITTAFILVIGEWKNILRWPAIVAFIGLTGASIVAKYFLFPINDIIYAGVKDQNELTPLLIKWMALNNWRVFFSALTWVAMMTYYTMKCEMKTA</sequence>
<keyword evidence="1" id="KW-0812">Transmembrane</keyword>
<dbReference type="Proteomes" id="UP000305848">
    <property type="component" value="Unassembled WGS sequence"/>
</dbReference>
<evidence type="ECO:0008006" key="4">
    <source>
        <dbReference type="Google" id="ProtNLM"/>
    </source>
</evidence>
<keyword evidence="1" id="KW-1133">Transmembrane helix</keyword>
<evidence type="ECO:0000256" key="1">
    <source>
        <dbReference type="SAM" id="Phobius"/>
    </source>
</evidence>
<dbReference type="EMBL" id="SZQL01000001">
    <property type="protein sequence ID" value="TKK71847.1"/>
    <property type="molecule type" value="Genomic_DNA"/>
</dbReference>
<feature type="transmembrane region" description="Helical" evidence="1">
    <location>
        <begin position="146"/>
        <end position="164"/>
    </location>
</feature>
<dbReference type="AlphaFoldDB" id="A0A4U3LD53"/>
<feature type="transmembrane region" description="Helical" evidence="1">
    <location>
        <begin position="66"/>
        <end position="87"/>
    </location>
</feature>
<evidence type="ECO:0000313" key="3">
    <source>
        <dbReference type="Proteomes" id="UP000305848"/>
    </source>
</evidence>
<proteinExistence type="predicted"/>
<accession>A0A4U3LD53</accession>